<dbReference type="Gene3D" id="1.25.10.10">
    <property type="entry name" value="Leucine-rich Repeat Variant"/>
    <property type="match status" value="1"/>
</dbReference>
<dbReference type="GO" id="GO:0042565">
    <property type="term" value="C:RNA nuclear export complex"/>
    <property type="evidence" value="ECO:0007669"/>
    <property type="project" value="TreeGrafter"/>
</dbReference>
<dbReference type="InterPro" id="IPR013598">
    <property type="entry name" value="Exportin-1/Importin-b-like"/>
</dbReference>
<dbReference type="Pfam" id="PF19273">
    <property type="entry name" value="Exportin-5"/>
    <property type="match status" value="1"/>
</dbReference>
<organism evidence="3 4">
    <name type="scientific">Clytia hemisphaerica</name>
    <dbReference type="NCBI Taxonomy" id="252671"/>
    <lineage>
        <taxon>Eukaryota</taxon>
        <taxon>Metazoa</taxon>
        <taxon>Cnidaria</taxon>
        <taxon>Hydrozoa</taxon>
        <taxon>Hydroidolina</taxon>
        <taxon>Leptothecata</taxon>
        <taxon>Obeliida</taxon>
        <taxon>Clytiidae</taxon>
        <taxon>Clytia</taxon>
    </lineage>
</organism>
<dbReference type="InterPro" id="IPR011989">
    <property type="entry name" value="ARM-like"/>
</dbReference>
<dbReference type="InterPro" id="IPR045065">
    <property type="entry name" value="XPO1/5"/>
</dbReference>
<dbReference type="SUPFAM" id="SSF48371">
    <property type="entry name" value="ARM repeat"/>
    <property type="match status" value="1"/>
</dbReference>
<dbReference type="AlphaFoldDB" id="A0A7M5ULX4"/>
<evidence type="ECO:0000313" key="4">
    <source>
        <dbReference type="Proteomes" id="UP000594262"/>
    </source>
</evidence>
<dbReference type="GeneID" id="136809903"/>
<evidence type="ECO:0000313" key="3">
    <source>
        <dbReference type="EnsemblMetazoa" id="CLYHEMP011828.1"/>
    </source>
</evidence>
<dbReference type="EnsemblMetazoa" id="CLYHEMT011828.1">
    <property type="protein sequence ID" value="CLYHEMP011828.1"/>
    <property type="gene ID" value="CLYHEMG011828"/>
</dbReference>
<dbReference type="PROSITE" id="PS50166">
    <property type="entry name" value="IMPORTIN_B_NT"/>
    <property type="match status" value="1"/>
</dbReference>
<dbReference type="PANTHER" id="PTHR11223">
    <property type="entry name" value="EXPORTIN 1/5"/>
    <property type="match status" value="1"/>
</dbReference>
<comment type="similarity">
    <text evidence="1">Belongs to the exportin family.</text>
</comment>
<evidence type="ECO:0000259" key="2">
    <source>
        <dbReference type="PROSITE" id="PS50166"/>
    </source>
</evidence>
<name>A0A7M5ULX4_9CNID</name>
<dbReference type="Pfam" id="PF08389">
    <property type="entry name" value="Xpo1"/>
    <property type="match status" value="1"/>
</dbReference>
<keyword evidence="4" id="KW-1185">Reference proteome</keyword>
<dbReference type="InterPro" id="IPR045478">
    <property type="entry name" value="Exportin-5_C"/>
</dbReference>
<evidence type="ECO:0000256" key="1">
    <source>
        <dbReference type="ARBA" id="ARBA00009466"/>
    </source>
</evidence>
<dbReference type="Proteomes" id="UP000594262">
    <property type="component" value="Unplaced"/>
</dbReference>
<dbReference type="InterPro" id="IPR016024">
    <property type="entry name" value="ARM-type_fold"/>
</dbReference>
<dbReference type="GO" id="GO:0005737">
    <property type="term" value="C:cytoplasm"/>
    <property type="evidence" value="ECO:0007669"/>
    <property type="project" value="TreeGrafter"/>
</dbReference>
<dbReference type="RefSeq" id="XP_066922568.1">
    <property type="nucleotide sequence ID" value="XM_067066467.1"/>
</dbReference>
<dbReference type="GO" id="GO:0006405">
    <property type="term" value="P:RNA export from nucleus"/>
    <property type="evidence" value="ECO:0007669"/>
    <property type="project" value="TreeGrafter"/>
</dbReference>
<dbReference type="PANTHER" id="PTHR11223:SF3">
    <property type="entry name" value="EXPORTIN-5"/>
    <property type="match status" value="1"/>
</dbReference>
<dbReference type="GO" id="GO:0031267">
    <property type="term" value="F:small GTPase binding"/>
    <property type="evidence" value="ECO:0007669"/>
    <property type="project" value="InterPro"/>
</dbReference>
<dbReference type="GO" id="GO:0005049">
    <property type="term" value="F:nuclear export signal receptor activity"/>
    <property type="evidence" value="ECO:0007669"/>
    <property type="project" value="InterPro"/>
</dbReference>
<dbReference type="GO" id="GO:0006611">
    <property type="term" value="P:protein export from nucleus"/>
    <property type="evidence" value="ECO:0007669"/>
    <property type="project" value="InterPro"/>
</dbReference>
<protein>
    <recommendedName>
        <fullName evidence="2">Importin N-terminal domain-containing protein</fullName>
    </recommendedName>
</protein>
<dbReference type="InterPro" id="IPR001494">
    <property type="entry name" value="Importin-beta_N"/>
</dbReference>
<dbReference type="Pfam" id="PF03810">
    <property type="entry name" value="IBN_N"/>
    <property type="match status" value="1"/>
</dbReference>
<dbReference type="GO" id="GO:0005634">
    <property type="term" value="C:nucleus"/>
    <property type="evidence" value="ECO:0007669"/>
    <property type="project" value="TreeGrafter"/>
</dbReference>
<feature type="domain" description="Importin N-terminal" evidence="2">
    <location>
        <begin position="36"/>
        <end position="103"/>
    </location>
</feature>
<accession>A0A7M5ULX4</accession>
<dbReference type="OrthoDB" id="2215036at2759"/>
<dbReference type="GO" id="GO:0003723">
    <property type="term" value="F:RNA binding"/>
    <property type="evidence" value="ECO:0007669"/>
    <property type="project" value="TreeGrafter"/>
</dbReference>
<reference evidence="3" key="1">
    <citation type="submission" date="2021-01" db="UniProtKB">
        <authorList>
            <consortium name="EnsemblMetazoa"/>
        </authorList>
    </citation>
    <scope>IDENTIFICATION</scope>
</reference>
<sequence length="1164" mass="133397">MMESSNNIIVLSRRIQEAIEVSMNPMSSKLERQEATKVNLDFMQNSPLCGDVGLYFFKNKELNTTVRMCGLQILGQFIRSKWNELNDHVKTSIKKEVVDMVYTCDQNEPSFIKEGLVKVFVEVVKRTWPQEWETLLSDLSGLQSIGDAQLEIVMKIFHTMSDDIHNMDDKIKAQRRKDMLITLNTHMDGLFTFFFGTLRYSATKLATEPTKANIIITKATLETITSFCTWVSFEHILSKDNLLLQTLLLLLENNELKLLAAECMSTIFERKVQYEERLKMMILLSDDALKILVKAARSANGLSKNDGEEYTFLKKLNNALTEFGVNQISNLWGDDKGFKDEPAGFPSYVQLLLEFTQHDSLYIVTNTLRTWNSFYANEAMKKNKVLRKAMDQLLDILTSKVMKDTDPFSANSSEASLYNLYDFSDEDEYKGYFHSSRSAFSNLLEHLIEISPGKVLYNALVQLNNCLAVEPPDVSNMSMQQIMETKYYTALETLSFYCKHSVQPVLEHHIERITPEMLAGCNTILKKVLDYKCEVVDFRLHLLKTIDTLFCIFKVNKEHLLETVQMLFTLITEVVDPNSGKKKIQLQRQACFAFTSICKTIPETLCEIYEELEPYIFARLEEKYLTNHEKGVLLEGLLRISTKNPDKEKQKSFMIKVTSFLKDSLARELIQNALKSPEGLSFLLGIHEGEHTEQTDQELSRLLLTIHSWSAITKACVYMPIDQIPEQPPDQDIEASTTTSPWIQPMIQILPQIFCLAEQYCMVWKMKDKYSLTIQAVLDSHYTDVKLQYPENTVKPNRNFGRGLASLQTIYAVLYAGIVNIASCHGPLLYSLPGLCDVIIQKMVTPWTYLPTNKLGKIWRSLISSFVKGCPLRFYDVNVAPLLGHALPLTFEKLNADWQEMKDILANKPQLVKSEKQETETEEIKKINLLDRFTEHFISAVCSMLLYRRSYEAGSSQITSEGIEFGNLGKYIITQEGLSTMMMQVMFTALTWNSSGIVSRISNYILPIINTEFNGNSRLASNIVDQLFILIIQAIEIHGRDQHVFTSLTTIAFHFYVKARLQFPSLVRIMIMIPGCADDKLKEFDLNYFGCDQVENVTEKRRKKVKAQFKNLIEGARGEDLSMLYRENIVIKDLPRLPKREKESRSLLNSKNEDIVGLTQLFGT</sequence>
<proteinExistence type="inferred from homology"/>